<dbReference type="SUPFAM" id="SSF56300">
    <property type="entry name" value="Metallo-dependent phosphatases"/>
    <property type="match status" value="1"/>
</dbReference>
<feature type="domain" description="PhoD-like phosphatase metallophosphatase" evidence="1">
    <location>
        <begin position="88"/>
        <end position="185"/>
    </location>
</feature>
<gene>
    <name evidence="2" type="ORF">AMSG_05707</name>
</gene>
<dbReference type="CDD" id="cd07389">
    <property type="entry name" value="MPP_PhoD"/>
    <property type="match status" value="1"/>
</dbReference>
<dbReference type="InterPro" id="IPR038607">
    <property type="entry name" value="PhoD-like_sf"/>
</dbReference>
<dbReference type="Gene3D" id="3.60.21.70">
    <property type="entry name" value="PhoD-like phosphatase"/>
    <property type="match status" value="1"/>
</dbReference>
<dbReference type="InterPro" id="IPR018946">
    <property type="entry name" value="PhoD-like_MPP"/>
</dbReference>
<dbReference type="PANTHER" id="PTHR37031">
    <property type="entry name" value="METALLOPHOSPHATASE BINDING DOMAIN PROTEIN"/>
    <property type="match status" value="1"/>
</dbReference>
<evidence type="ECO:0000259" key="1">
    <source>
        <dbReference type="Pfam" id="PF09423"/>
    </source>
</evidence>
<dbReference type="Proteomes" id="UP000054408">
    <property type="component" value="Unassembled WGS sequence"/>
</dbReference>
<reference evidence="2 3" key="1">
    <citation type="submission" date="2010-05" db="EMBL/GenBank/DDBJ databases">
        <title>The Genome Sequence of Thecamonas trahens ATCC 50062.</title>
        <authorList>
            <consortium name="The Broad Institute Genome Sequencing Platform"/>
            <person name="Russ C."/>
            <person name="Cuomo C."/>
            <person name="Shea T."/>
            <person name="Young S.K."/>
            <person name="Zeng Q."/>
            <person name="Koehrsen M."/>
            <person name="Haas B."/>
            <person name="Borodovsky M."/>
            <person name="Guigo R."/>
            <person name="Alvarado L."/>
            <person name="Berlin A."/>
            <person name="Bochicchio J."/>
            <person name="Borenstein D."/>
            <person name="Chapman S."/>
            <person name="Chen Z."/>
            <person name="Freedman E."/>
            <person name="Gellesch M."/>
            <person name="Goldberg J."/>
            <person name="Griggs A."/>
            <person name="Gujja S."/>
            <person name="Heilman E."/>
            <person name="Heiman D."/>
            <person name="Hepburn T."/>
            <person name="Howarth C."/>
            <person name="Jen D."/>
            <person name="Larson L."/>
            <person name="Mehta T."/>
            <person name="Park D."/>
            <person name="Pearson M."/>
            <person name="Roberts A."/>
            <person name="Saif S."/>
            <person name="Shenoy N."/>
            <person name="Sisk P."/>
            <person name="Stolte C."/>
            <person name="Sykes S."/>
            <person name="Thomson T."/>
            <person name="Walk T."/>
            <person name="White J."/>
            <person name="Yandava C."/>
            <person name="Burger G."/>
            <person name="Gray M.W."/>
            <person name="Holland P.W.H."/>
            <person name="King N."/>
            <person name="Lang F.B.F."/>
            <person name="Roger A.J."/>
            <person name="Ruiz-Trillo I."/>
            <person name="Lander E."/>
            <person name="Nusbaum C."/>
        </authorList>
    </citation>
    <scope>NUCLEOTIDE SEQUENCE [LARGE SCALE GENOMIC DNA]</scope>
    <source>
        <strain evidence="2 3">ATCC 50062</strain>
    </source>
</reference>
<name>A0A0L0DBD5_THETB</name>
<evidence type="ECO:0000313" key="2">
    <source>
        <dbReference type="EMBL" id="KNC49654.1"/>
    </source>
</evidence>
<dbReference type="EMBL" id="GL349456">
    <property type="protein sequence ID" value="KNC49654.1"/>
    <property type="molecule type" value="Genomic_DNA"/>
</dbReference>
<sequence length="473" mass="50102">MPRPTLGPIVGVVTPTSARVLFEFPAATPARVFPAHAPLTITLHGLLPETEYALSVIDDNDEGGVDLCLGFVSCNKPPPAVLDGSVDSLWTTLADRASHFHMIVHIGDQVYCDDAFAAAEDLISSGVHTRGSPEFHSAVADLYAAVYRTNWASEATARVLANTGNIMIWDDHEIRDDWGSLPEDSDPSSLAFEIGLIARDVYRSYQGSLVHSPGAAGHLEHAILRIGGVGIILVDQRGGRSFEPALGGAGAGAGELPYLSASQWADIDAALASGGRLGAEDVTRLIVATSVPLVYLNKKLTDAAAQVEPLGDLKDHWAYGGHSDEQLRMVNALLDWKYGSGDASEPQHGRDVAVVAGDVHVGVFSTLTRPCGSGANSQTMAQLTASSITNEKMPEPLYAVLHAALHKNLAISVSADTGCFYRHDKAVRDNNYGAITLSPADRITLSLHTLSGERHVYTAADKVSSSCCCCCVS</sequence>
<keyword evidence="3" id="KW-1185">Reference proteome</keyword>
<dbReference type="AlphaFoldDB" id="A0A0L0DBD5"/>
<dbReference type="GeneID" id="25565053"/>
<organism evidence="2 3">
    <name type="scientific">Thecamonas trahens ATCC 50062</name>
    <dbReference type="NCBI Taxonomy" id="461836"/>
    <lineage>
        <taxon>Eukaryota</taxon>
        <taxon>Apusozoa</taxon>
        <taxon>Apusomonadida</taxon>
        <taxon>Apusomonadidae</taxon>
        <taxon>Thecamonas</taxon>
    </lineage>
</organism>
<evidence type="ECO:0000313" key="3">
    <source>
        <dbReference type="Proteomes" id="UP000054408"/>
    </source>
</evidence>
<dbReference type="OrthoDB" id="2419400at2759"/>
<dbReference type="PANTHER" id="PTHR37031:SF2">
    <property type="entry name" value="PHOD-LIKE PHOSPHATASE METALLOPHOSPHATASE DOMAIN-CONTAINING PROTEIN"/>
    <property type="match status" value="1"/>
</dbReference>
<dbReference type="InterPro" id="IPR029052">
    <property type="entry name" value="Metallo-depent_PP-like"/>
</dbReference>
<dbReference type="Pfam" id="PF09423">
    <property type="entry name" value="PhoD"/>
    <property type="match status" value="1"/>
</dbReference>
<protein>
    <recommendedName>
        <fullName evidence="1">PhoD-like phosphatase metallophosphatase domain-containing protein</fullName>
    </recommendedName>
</protein>
<proteinExistence type="predicted"/>
<dbReference type="RefSeq" id="XP_013757753.1">
    <property type="nucleotide sequence ID" value="XM_013902299.1"/>
</dbReference>
<accession>A0A0L0DBD5</accession>